<comment type="caution">
    <text evidence="2">The sequence shown here is derived from an EMBL/GenBank/DDBJ whole genome shotgun (WGS) entry which is preliminary data.</text>
</comment>
<dbReference type="EMBL" id="ASRX01000028">
    <property type="protein sequence ID" value="EYF04895.1"/>
    <property type="molecule type" value="Genomic_DNA"/>
</dbReference>
<proteinExistence type="predicted"/>
<organism evidence="2 3">
    <name type="scientific">Chondromyces apiculatus DSM 436</name>
    <dbReference type="NCBI Taxonomy" id="1192034"/>
    <lineage>
        <taxon>Bacteria</taxon>
        <taxon>Pseudomonadati</taxon>
        <taxon>Myxococcota</taxon>
        <taxon>Polyangia</taxon>
        <taxon>Polyangiales</taxon>
        <taxon>Polyangiaceae</taxon>
        <taxon>Chondromyces</taxon>
    </lineage>
</organism>
<name>A0A017T7V8_9BACT</name>
<accession>A0A017T7V8</accession>
<evidence type="ECO:0000313" key="3">
    <source>
        <dbReference type="Proteomes" id="UP000019678"/>
    </source>
</evidence>
<dbReference type="STRING" id="1192034.CAP_3706"/>
<protein>
    <recommendedName>
        <fullName evidence="4">Glycine zipper domain-containing protein</fullName>
    </recommendedName>
</protein>
<evidence type="ECO:0000256" key="1">
    <source>
        <dbReference type="SAM" id="MobiDB-lite"/>
    </source>
</evidence>
<dbReference type="Proteomes" id="UP000019678">
    <property type="component" value="Unassembled WGS sequence"/>
</dbReference>
<feature type="region of interest" description="Disordered" evidence="1">
    <location>
        <begin position="1"/>
        <end position="30"/>
    </location>
</feature>
<gene>
    <name evidence="2" type="ORF">CAP_3706</name>
</gene>
<reference evidence="2 3" key="1">
    <citation type="submission" date="2013-05" db="EMBL/GenBank/DDBJ databases">
        <title>Genome assembly of Chondromyces apiculatus DSM 436.</title>
        <authorList>
            <person name="Sharma G."/>
            <person name="Khatri I."/>
            <person name="Kaur C."/>
            <person name="Mayilraj S."/>
            <person name="Subramanian S."/>
        </authorList>
    </citation>
    <scope>NUCLEOTIDE SEQUENCE [LARGE SCALE GENOMIC DNA]</scope>
    <source>
        <strain evidence="2 3">DSM 436</strain>
    </source>
</reference>
<evidence type="ECO:0008006" key="4">
    <source>
        <dbReference type="Google" id="ProtNLM"/>
    </source>
</evidence>
<keyword evidence="3" id="KW-1185">Reference proteome</keyword>
<dbReference type="AlphaFoldDB" id="A0A017T7V8"/>
<evidence type="ECO:0000313" key="2">
    <source>
        <dbReference type="EMBL" id="EYF04895.1"/>
    </source>
</evidence>
<sequence length="90" mass="9313">MSSWGLPEREPLEPHPLPPEDVPLSEHRTSTIPTVLSEALAGVVAGAALGTVGSPPGIVVGAVVGAIVGANADVVVKRDRHERHDDRRAA</sequence>